<proteinExistence type="predicted"/>
<dbReference type="InterPro" id="IPR043502">
    <property type="entry name" value="DNA/RNA_pol_sf"/>
</dbReference>
<dbReference type="PROSITE" id="PS50878">
    <property type="entry name" value="RT_POL"/>
    <property type="match status" value="1"/>
</dbReference>
<organism evidence="2 3">
    <name type="scientific">Zophobas morio</name>
    <dbReference type="NCBI Taxonomy" id="2755281"/>
    <lineage>
        <taxon>Eukaryota</taxon>
        <taxon>Metazoa</taxon>
        <taxon>Ecdysozoa</taxon>
        <taxon>Arthropoda</taxon>
        <taxon>Hexapoda</taxon>
        <taxon>Insecta</taxon>
        <taxon>Pterygota</taxon>
        <taxon>Neoptera</taxon>
        <taxon>Endopterygota</taxon>
        <taxon>Coleoptera</taxon>
        <taxon>Polyphaga</taxon>
        <taxon>Cucujiformia</taxon>
        <taxon>Tenebrionidae</taxon>
        <taxon>Zophobas</taxon>
    </lineage>
</organism>
<comment type="caution">
    <text evidence="2">The sequence shown here is derived from an EMBL/GenBank/DDBJ whole genome shotgun (WGS) entry which is preliminary data.</text>
</comment>
<accession>A0AA38IZ50</accession>
<feature type="domain" description="Reverse transcriptase" evidence="1">
    <location>
        <begin position="7"/>
        <end position="278"/>
    </location>
</feature>
<dbReference type="PANTHER" id="PTHR19446">
    <property type="entry name" value="REVERSE TRANSCRIPTASES"/>
    <property type="match status" value="1"/>
</dbReference>
<name>A0AA38IZ50_9CUCU</name>
<dbReference type="GO" id="GO:0071897">
    <property type="term" value="P:DNA biosynthetic process"/>
    <property type="evidence" value="ECO:0007669"/>
    <property type="project" value="UniProtKB-ARBA"/>
</dbReference>
<dbReference type="CDD" id="cd01650">
    <property type="entry name" value="RT_nLTR_like"/>
    <property type="match status" value="1"/>
</dbReference>
<evidence type="ECO:0000259" key="1">
    <source>
        <dbReference type="PROSITE" id="PS50878"/>
    </source>
</evidence>
<dbReference type="EMBL" id="JALNTZ010000001">
    <property type="protein sequence ID" value="KAJ3664900.1"/>
    <property type="molecule type" value="Genomic_DNA"/>
</dbReference>
<dbReference type="Pfam" id="PF00078">
    <property type="entry name" value="RVT_1"/>
    <property type="match status" value="1"/>
</dbReference>
<dbReference type="Proteomes" id="UP001168821">
    <property type="component" value="Unassembled WGS sequence"/>
</dbReference>
<dbReference type="AlphaFoldDB" id="A0AA38IZ50"/>
<sequence>MLRVMNACLSKGDFPRNWKKAKLVLIPKHSEVEGEKKYRPICMLSTVGKLLERLLCERIRAEVEARGGLSDRQYGFREHKSTTDAVTKVVELTREATKGSYQSKKLGIMISFDVRNAFNSAPWDKIIKALEERQVPAYLIKMVEGYFQDRLLVVGEDQTKMRLSRGVPQGSVLGSLVWNVFYDGVLRLKMAQETETIDYADDLALIVTAKDAGRLVEAANESVGKVIGWMNKHGLELAGEKTEIVVIAGRRKLKSVEIRVGGYMVQSREAIKYLGVWIDKDLRMVQHVKKVTEKADRTKALAKIMPNEDIPSSGKRRILVGVVHSILTYAAPAWTDVMRIRNYKMLLERCQRRCQTKPCR</sequence>
<reference evidence="2" key="1">
    <citation type="journal article" date="2023" name="G3 (Bethesda)">
        <title>Whole genome assemblies of Zophobas morio and Tenebrio molitor.</title>
        <authorList>
            <person name="Kaur S."/>
            <person name="Stinson S.A."/>
            <person name="diCenzo G.C."/>
        </authorList>
    </citation>
    <scope>NUCLEOTIDE SEQUENCE</scope>
    <source>
        <strain evidence="2">QUZm001</strain>
    </source>
</reference>
<dbReference type="SUPFAM" id="SSF56672">
    <property type="entry name" value="DNA/RNA polymerases"/>
    <property type="match status" value="1"/>
</dbReference>
<gene>
    <name evidence="2" type="ORF">Zmor_000435</name>
</gene>
<protein>
    <recommendedName>
        <fullName evidence="1">Reverse transcriptase domain-containing protein</fullName>
    </recommendedName>
</protein>
<evidence type="ECO:0000313" key="2">
    <source>
        <dbReference type="EMBL" id="KAJ3664900.1"/>
    </source>
</evidence>
<keyword evidence="3" id="KW-1185">Reference proteome</keyword>
<evidence type="ECO:0000313" key="3">
    <source>
        <dbReference type="Proteomes" id="UP001168821"/>
    </source>
</evidence>
<dbReference type="InterPro" id="IPR000477">
    <property type="entry name" value="RT_dom"/>
</dbReference>